<feature type="region of interest" description="Disordered" evidence="1">
    <location>
        <begin position="75"/>
        <end position="95"/>
    </location>
</feature>
<organism evidence="3 4">
    <name type="scientific">Ladona fulva</name>
    <name type="common">Scarce chaser dragonfly</name>
    <name type="synonym">Libellula fulva</name>
    <dbReference type="NCBI Taxonomy" id="123851"/>
    <lineage>
        <taxon>Eukaryota</taxon>
        <taxon>Metazoa</taxon>
        <taxon>Ecdysozoa</taxon>
        <taxon>Arthropoda</taxon>
        <taxon>Hexapoda</taxon>
        <taxon>Insecta</taxon>
        <taxon>Pterygota</taxon>
        <taxon>Palaeoptera</taxon>
        <taxon>Odonata</taxon>
        <taxon>Epiprocta</taxon>
        <taxon>Anisoptera</taxon>
        <taxon>Libelluloidea</taxon>
        <taxon>Libellulidae</taxon>
        <taxon>Ladona</taxon>
    </lineage>
</organism>
<dbReference type="PANTHER" id="PTHR46599:SF3">
    <property type="entry name" value="PIGGYBAC TRANSPOSABLE ELEMENT-DERIVED PROTEIN 4"/>
    <property type="match status" value="1"/>
</dbReference>
<sequence length="209" mass="23762">MDIYKIALLSPKIATKTTLDKNIDDDLVNYLLSLSDDDDSSDNQDKECVCGRDQVISDSDDSDIVIKRKKPRVIDDSGEDDVFSDDNVHSDDADSTQSLEFSIVDENSDNYCPSNFTYSEIPGPKHVPPPNVDPIDYFNFFFTGSLWNIFVLETNRYAEQFLASQDTLSPRSRVRQWRAVTVIEMKAFIAILLEIGITKRPTIFFIQGR</sequence>
<evidence type="ECO:0000313" key="4">
    <source>
        <dbReference type="Proteomes" id="UP000792457"/>
    </source>
</evidence>
<feature type="domain" description="PiggyBac transposable element-derived protein" evidence="2">
    <location>
        <begin position="133"/>
        <end position="202"/>
    </location>
</feature>
<evidence type="ECO:0000313" key="3">
    <source>
        <dbReference type="EMBL" id="KAG8230691.1"/>
    </source>
</evidence>
<dbReference type="InterPro" id="IPR029526">
    <property type="entry name" value="PGBD"/>
</dbReference>
<gene>
    <name evidence="3" type="ORF">J437_LFUL010768</name>
</gene>
<evidence type="ECO:0000256" key="1">
    <source>
        <dbReference type="SAM" id="MobiDB-lite"/>
    </source>
</evidence>
<evidence type="ECO:0000259" key="2">
    <source>
        <dbReference type="Pfam" id="PF13843"/>
    </source>
</evidence>
<reference evidence="3" key="2">
    <citation type="submission" date="2017-10" db="EMBL/GenBank/DDBJ databases">
        <title>Ladona fulva Genome sequencing and assembly.</title>
        <authorList>
            <person name="Murali S."/>
            <person name="Richards S."/>
            <person name="Bandaranaike D."/>
            <person name="Bellair M."/>
            <person name="Blankenburg K."/>
            <person name="Chao H."/>
            <person name="Dinh H."/>
            <person name="Doddapaneni H."/>
            <person name="Dugan-Rocha S."/>
            <person name="Elkadiri S."/>
            <person name="Gnanaolivu R."/>
            <person name="Hernandez B."/>
            <person name="Skinner E."/>
            <person name="Javaid M."/>
            <person name="Lee S."/>
            <person name="Li M."/>
            <person name="Ming W."/>
            <person name="Munidasa M."/>
            <person name="Muniz J."/>
            <person name="Nguyen L."/>
            <person name="Hughes D."/>
            <person name="Osuji N."/>
            <person name="Pu L.-L."/>
            <person name="Puazo M."/>
            <person name="Qu C."/>
            <person name="Quiroz J."/>
            <person name="Raj R."/>
            <person name="Weissenberger G."/>
            <person name="Xin Y."/>
            <person name="Zou X."/>
            <person name="Han Y."/>
            <person name="Worley K."/>
            <person name="Muzny D."/>
            <person name="Gibbs R."/>
        </authorList>
    </citation>
    <scope>NUCLEOTIDE SEQUENCE</scope>
    <source>
        <strain evidence="3">Sampled in the wild</strain>
    </source>
</reference>
<dbReference type="EMBL" id="KZ308503">
    <property type="protein sequence ID" value="KAG8230691.1"/>
    <property type="molecule type" value="Genomic_DNA"/>
</dbReference>
<dbReference type="Proteomes" id="UP000792457">
    <property type="component" value="Unassembled WGS sequence"/>
</dbReference>
<dbReference type="Pfam" id="PF13843">
    <property type="entry name" value="DDE_Tnp_1_7"/>
    <property type="match status" value="1"/>
</dbReference>
<dbReference type="AlphaFoldDB" id="A0A8K0P228"/>
<keyword evidence="4" id="KW-1185">Reference proteome</keyword>
<comment type="caution">
    <text evidence="3">The sequence shown here is derived from an EMBL/GenBank/DDBJ whole genome shotgun (WGS) entry which is preliminary data.</text>
</comment>
<protein>
    <recommendedName>
        <fullName evidence="2">PiggyBac transposable element-derived protein domain-containing protein</fullName>
    </recommendedName>
</protein>
<reference evidence="3" key="1">
    <citation type="submission" date="2013-04" db="EMBL/GenBank/DDBJ databases">
        <authorList>
            <person name="Qu J."/>
            <person name="Murali S.C."/>
            <person name="Bandaranaike D."/>
            <person name="Bellair M."/>
            <person name="Blankenburg K."/>
            <person name="Chao H."/>
            <person name="Dinh H."/>
            <person name="Doddapaneni H."/>
            <person name="Downs B."/>
            <person name="Dugan-Rocha S."/>
            <person name="Elkadiri S."/>
            <person name="Gnanaolivu R.D."/>
            <person name="Hernandez B."/>
            <person name="Javaid M."/>
            <person name="Jayaseelan J.C."/>
            <person name="Lee S."/>
            <person name="Li M."/>
            <person name="Ming W."/>
            <person name="Munidasa M."/>
            <person name="Muniz J."/>
            <person name="Nguyen L."/>
            <person name="Ongeri F."/>
            <person name="Osuji N."/>
            <person name="Pu L.-L."/>
            <person name="Puazo M."/>
            <person name="Qu C."/>
            <person name="Quiroz J."/>
            <person name="Raj R."/>
            <person name="Weissenberger G."/>
            <person name="Xin Y."/>
            <person name="Zou X."/>
            <person name="Han Y."/>
            <person name="Richards S."/>
            <person name="Worley K."/>
            <person name="Muzny D."/>
            <person name="Gibbs R."/>
        </authorList>
    </citation>
    <scope>NUCLEOTIDE SEQUENCE</scope>
    <source>
        <strain evidence="3">Sampled in the wild</strain>
    </source>
</reference>
<accession>A0A8K0P228</accession>
<proteinExistence type="predicted"/>
<dbReference type="PANTHER" id="PTHR46599">
    <property type="entry name" value="PIGGYBAC TRANSPOSABLE ELEMENT-DERIVED PROTEIN 4"/>
    <property type="match status" value="1"/>
</dbReference>
<name>A0A8K0P228_LADFU</name>
<dbReference type="OrthoDB" id="7628951at2759"/>